<comment type="caution">
    <text evidence="1">The sequence shown here is derived from an EMBL/GenBank/DDBJ whole genome shotgun (WGS) entry which is preliminary data.</text>
</comment>
<keyword evidence="2" id="KW-1185">Reference proteome</keyword>
<protein>
    <submittedName>
        <fullName evidence="1">Uncharacterized protein</fullName>
    </submittedName>
</protein>
<organism evidence="1 2">
    <name type="scientific">Kribbella sancticallisti</name>
    <dbReference type="NCBI Taxonomy" id="460087"/>
    <lineage>
        <taxon>Bacteria</taxon>
        <taxon>Bacillati</taxon>
        <taxon>Actinomycetota</taxon>
        <taxon>Actinomycetes</taxon>
        <taxon>Propionibacteriales</taxon>
        <taxon>Kribbellaceae</taxon>
        <taxon>Kribbella</taxon>
    </lineage>
</organism>
<proteinExistence type="predicted"/>
<name>A0ABP4QU77_9ACTN</name>
<dbReference type="Proteomes" id="UP001500393">
    <property type="component" value="Unassembled WGS sequence"/>
</dbReference>
<gene>
    <name evidence="1" type="ORF">GCM10009789_83770</name>
</gene>
<sequence length="100" mass="11095">MNPAHIQLDLFGEVAAQEAIAATAHCVVRRAGIRYERRNRDPRIADENAVLWYGKCWSKETRSEVGCWANGQLIAVYVNGKRSEEARQAELEARGGVAPA</sequence>
<evidence type="ECO:0000313" key="1">
    <source>
        <dbReference type="EMBL" id="GAA1616978.1"/>
    </source>
</evidence>
<dbReference type="RefSeq" id="WP_344222350.1">
    <property type="nucleotide sequence ID" value="NZ_BAAAOS010000066.1"/>
</dbReference>
<reference evidence="2" key="1">
    <citation type="journal article" date="2019" name="Int. J. Syst. Evol. Microbiol.">
        <title>The Global Catalogue of Microorganisms (GCM) 10K type strain sequencing project: providing services to taxonomists for standard genome sequencing and annotation.</title>
        <authorList>
            <consortium name="The Broad Institute Genomics Platform"/>
            <consortium name="The Broad Institute Genome Sequencing Center for Infectious Disease"/>
            <person name="Wu L."/>
            <person name="Ma J."/>
        </authorList>
    </citation>
    <scope>NUCLEOTIDE SEQUENCE [LARGE SCALE GENOMIC DNA]</scope>
    <source>
        <strain evidence="2">JCM 14969</strain>
    </source>
</reference>
<accession>A0ABP4QU77</accession>
<evidence type="ECO:0000313" key="2">
    <source>
        <dbReference type="Proteomes" id="UP001500393"/>
    </source>
</evidence>
<dbReference type="EMBL" id="BAAAOS010000066">
    <property type="protein sequence ID" value="GAA1616978.1"/>
    <property type="molecule type" value="Genomic_DNA"/>
</dbReference>